<evidence type="ECO:0000313" key="1">
    <source>
        <dbReference type="EMBL" id="MPN59764.1"/>
    </source>
</evidence>
<sequence>MDGMIGAVSVHKALGQVGQGVHGMVRKKTQHRQHQG</sequence>
<reference evidence="1" key="1">
    <citation type="submission" date="2019-08" db="EMBL/GenBank/DDBJ databases">
        <authorList>
            <person name="Kucharzyk K."/>
            <person name="Murdoch R.W."/>
            <person name="Higgins S."/>
            <person name="Loffler F."/>
        </authorList>
    </citation>
    <scope>NUCLEOTIDE SEQUENCE</scope>
</reference>
<proteinExistence type="predicted"/>
<comment type="caution">
    <text evidence="1">The sequence shown here is derived from an EMBL/GenBank/DDBJ whole genome shotgun (WGS) entry which is preliminary data.</text>
</comment>
<dbReference type="AlphaFoldDB" id="A0A645JHD7"/>
<dbReference type="EMBL" id="VSSQ01134137">
    <property type="protein sequence ID" value="MPN59764.1"/>
    <property type="molecule type" value="Genomic_DNA"/>
</dbReference>
<protein>
    <submittedName>
        <fullName evidence="1">Uncharacterized protein</fullName>
    </submittedName>
</protein>
<gene>
    <name evidence="1" type="ORF">SDC9_207486</name>
</gene>
<organism evidence="1">
    <name type="scientific">bioreactor metagenome</name>
    <dbReference type="NCBI Taxonomy" id="1076179"/>
    <lineage>
        <taxon>unclassified sequences</taxon>
        <taxon>metagenomes</taxon>
        <taxon>ecological metagenomes</taxon>
    </lineage>
</organism>
<accession>A0A645JHD7</accession>
<name>A0A645JHD7_9ZZZZ</name>